<dbReference type="EMBL" id="JADKYB010000030">
    <property type="protein sequence ID" value="MBM9509999.1"/>
    <property type="molecule type" value="Genomic_DNA"/>
</dbReference>
<reference evidence="1 2" key="1">
    <citation type="submission" date="2021-01" db="EMBL/GenBank/DDBJ databases">
        <title>Streptomyces acididurans sp. nov., isolated from a peat swamp forest soil.</title>
        <authorList>
            <person name="Chantavorakit T."/>
            <person name="Duangmal K."/>
        </authorList>
    </citation>
    <scope>NUCLEOTIDE SEQUENCE [LARGE SCALE GENOMIC DNA]</scope>
    <source>
        <strain evidence="1 2">KK5PA1</strain>
    </source>
</reference>
<comment type="caution">
    <text evidence="1">The sequence shown here is derived from an EMBL/GenBank/DDBJ whole genome shotgun (WGS) entry which is preliminary data.</text>
</comment>
<dbReference type="RefSeq" id="WP_205363597.1">
    <property type="nucleotide sequence ID" value="NZ_JADKYB010000030.1"/>
</dbReference>
<name>A0ABS2U321_9ACTN</name>
<accession>A0ABS2U321</accession>
<dbReference type="Proteomes" id="UP000749040">
    <property type="component" value="Unassembled WGS sequence"/>
</dbReference>
<evidence type="ECO:0000313" key="1">
    <source>
        <dbReference type="EMBL" id="MBM9509999.1"/>
    </source>
</evidence>
<gene>
    <name evidence="1" type="ORF">ITX44_36675</name>
</gene>
<protein>
    <submittedName>
        <fullName evidence="1">Uncharacterized protein</fullName>
    </submittedName>
</protein>
<proteinExistence type="predicted"/>
<sequence length="84" mass="8501">MSDTTEMVQYQISGSAGNASNSDGISITLTSQAGATDAVALAVAEAIRGIVWAPGVTCSVAIFKSVMSTTSWSGDLTSNPPTFV</sequence>
<evidence type="ECO:0000313" key="2">
    <source>
        <dbReference type="Proteomes" id="UP000749040"/>
    </source>
</evidence>
<keyword evidence="2" id="KW-1185">Reference proteome</keyword>
<organism evidence="1 2">
    <name type="scientific">Actinacidiphila acididurans</name>
    <dbReference type="NCBI Taxonomy" id="2784346"/>
    <lineage>
        <taxon>Bacteria</taxon>
        <taxon>Bacillati</taxon>
        <taxon>Actinomycetota</taxon>
        <taxon>Actinomycetes</taxon>
        <taxon>Kitasatosporales</taxon>
        <taxon>Streptomycetaceae</taxon>
        <taxon>Actinacidiphila</taxon>
    </lineage>
</organism>